<dbReference type="AlphaFoldDB" id="A0AAW1IRM9"/>
<organism evidence="1 2">
    <name type="scientific">Popillia japonica</name>
    <name type="common">Japanese beetle</name>
    <dbReference type="NCBI Taxonomy" id="7064"/>
    <lineage>
        <taxon>Eukaryota</taxon>
        <taxon>Metazoa</taxon>
        <taxon>Ecdysozoa</taxon>
        <taxon>Arthropoda</taxon>
        <taxon>Hexapoda</taxon>
        <taxon>Insecta</taxon>
        <taxon>Pterygota</taxon>
        <taxon>Neoptera</taxon>
        <taxon>Endopterygota</taxon>
        <taxon>Coleoptera</taxon>
        <taxon>Polyphaga</taxon>
        <taxon>Scarabaeiformia</taxon>
        <taxon>Scarabaeidae</taxon>
        <taxon>Rutelinae</taxon>
        <taxon>Popillia</taxon>
    </lineage>
</organism>
<evidence type="ECO:0008006" key="3">
    <source>
        <dbReference type="Google" id="ProtNLM"/>
    </source>
</evidence>
<dbReference type="EMBL" id="JASPKY010000582">
    <property type="protein sequence ID" value="KAK9692441.1"/>
    <property type="molecule type" value="Genomic_DNA"/>
</dbReference>
<name>A0AAW1IRM9_POPJA</name>
<comment type="caution">
    <text evidence="1">The sequence shown here is derived from an EMBL/GenBank/DDBJ whole genome shotgun (WGS) entry which is preliminary data.</text>
</comment>
<keyword evidence="2" id="KW-1185">Reference proteome</keyword>
<sequence length="180" mass="21276">MKDDRLDQHVRNYQIAQTRGEKYYKKNIFHLLDLALFNSFVLYQKNSRKTSHLDYRTELKQMIRKYNSSTSSKKQGRPKQIGPLRLTERHFPDFIPSTEKKSVPYRRCAEKEVNIETWRMKSDDNFENEENTLQRNNRVHIADAEDTLPENTQICAANVEAEPSGHKAEVNAKKASYRIR</sequence>
<protein>
    <recommendedName>
        <fullName evidence="3">PiggyBac transposable element-derived protein domain-containing protein</fullName>
    </recommendedName>
</protein>
<reference evidence="1 2" key="1">
    <citation type="journal article" date="2024" name="BMC Genomics">
        <title>De novo assembly and annotation of Popillia japonica's genome with initial clues to its potential as an invasive pest.</title>
        <authorList>
            <person name="Cucini C."/>
            <person name="Boschi S."/>
            <person name="Funari R."/>
            <person name="Cardaioli E."/>
            <person name="Iannotti N."/>
            <person name="Marturano G."/>
            <person name="Paoli F."/>
            <person name="Bruttini M."/>
            <person name="Carapelli A."/>
            <person name="Frati F."/>
            <person name="Nardi F."/>
        </authorList>
    </citation>
    <scope>NUCLEOTIDE SEQUENCE [LARGE SCALE GENOMIC DNA]</scope>
    <source>
        <strain evidence="1">DMR45628</strain>
    </source>
</reference>
<evidence type="ECO:0000313" key="2">
    <source>
        <dbReference type="Proteomes" id="UP001458880"/>
    </source>
</evidence>
<evidence type="ECO:0000313" key="1">
    <source>
        <dbReference type="EMBL" id="KAK9692441.1"/>
    </source>
</evidence>
<accession>A0AAW1IRM9</accession>
<gene>
    <name evidence="1" type="ORF">QE152_g35170</name>
</gene>
<proteinExistence type="predicted"/>
<dbReference type="Proteomes" id="UP001458880">
    <property type="component" value="Unassembled WGS sequence"/>
</dbReference>